<keyword evidence="1" id="KW-1133">Transmembrane helix</keyword>
<feature type="transmembrane region" description="Helical" evidence="1">
    <location>
        <begin position="236"/>
        <end position="255"/>
    </location>
</feature>
<feature type="transmembrane region" description="Helical" evidence="1">
    <location>
        <begin position="26"/>
        <end position="50"/>
    </location>
</feature>
<feature type="transmembrane region" description="Helical" evidence="1">
    <location>
        <begin position="98"/>
        <end position="125"/>
    </location>
</feature>
<protein>
    <submittedName>
        <fullName evidence="3">G-protein coupled receptors family 1 profile domain-containing protein</fullName>
    </submittedName>
</protein>
<evidence type="ECO:0000313" key="3">
    <source>
        <dbReference type="WBParaSite" id="PgB09_g042_t08"/>
    </source>
</evidence>
<evidence type="ECO:0000313" key="2">
    <source>
        <dbReference type="Proteomes" id="UP000887569"/>
    </source>
</evidence>
<organism evidence="2 3">
    <name type="scientific">Parascaris univalens</name>
    <name type="common">Nematode worm</name>
    <dbReference type="NCBI Taxonomy" id="6257"/>
    <lineage>
        <taxon>Eukaryota</taxon>
        <taxon>Metazoa</taxon>
        <taxon>Ecdysozoa</taxon>
        <taxon>Nematoda</taxon>
        <taxon>Chromadorea</taxon>
        <taxon>Rhabditida</taxon>
        <taxon>Spirurina</taxon>
        <taxon>Ascaridomorpha</taxon>
        <taxon>Ascaridoidea</taxon>
        <taxon>Ascarididae</taxon>
        <taxon>Parascaris</taxon>
    </lineage>
</organism>
<accession>A0A914ZNC7</accession>
<reference evidence="3" key="1">
    <citation type="submission" date="2022-11" db="UniProtKB">
        <authorList>
            <consortium name="WormBaseParasite"/>
        </authorList>
    </citation>
    <scope>IDENTIFICATION</scope>
</reference>
<feature type="transmembrane region" description="Helical" evidence="1">
    <location>
        <begin position="185"/>
        <end position="205"/>
    </location>
</feature>
<sequence length="289" mass="33295">MESDNDHPCHNVAFFLCADTMNISSLIHIIFIFFRLLLITFILIISFTHIGNDPFKWYTIHLYISFIPLEFMAFIQLIARIIGYFHESFINCARYRKWIFYFLIMHAISFSFTFLALASEFGVYFDEPSIIIRILDVVVTIVDHFLLIVLFVVTGLAITVIVKYKGTPTNAAHAQRTMEQQKRKRLISLIIYSSLSNILNLPSLLDGVLSIAEAFSIKIDFENCLSHWLSQIHEHIHSFRTISLSMCTLIAFAPYRAAFMRIFRCVPKAAVTTIKTSRTTKTANMSGKR</sequence>
<dbReference type="AlphaFoldDB" id="A0A914ZNC7"/>
<dbReference type="Proteomes" id="UP000887569">
    <property type="component" value="Unplaced"/>
</dbReference>
<proteinExistence type="predicted"/>
<keyword evidence="1" id="KW-0472">Membrane</keyword>
<keyword evidence="2" id="KW-1185">Reference proteome</keyword>
<evidence type="ECO:0000256" key="1">
    <source>
        <dbReference type="SAM" id="Phobius"/>
    </source>
</evidence>
<dbReference type="WBParaSite" id="PgB09_g042_t08">
    <property type="protein sequence ID" value="PgB09_g042_t08"/>
    <property type="gene ID" value="PgB09_g042"/>
</dbReference>
<keyword evidence="1" id="KW-0812">Transmembrane</keyword>
<feature type="transmembrane region" description="Helical" evidence="1">
    <location>
        <begin position="62"/>
        <end position="86"/>
    </location>
</feature>
<name>A0A914ZNC7_PARUN</name>
<feature type="transmembrane region" description="Helical" evidence="1">
    <location>
        <begin position="145"/>
        <end position="164"/>
    </location>
</feature>